<dbReference type="KEGG" id="ttt:THITE_162651"/>
<dbReference type="InterPro" id="IPR001002">
    <property type="entry name" value="Chitin-bd_1"/>
</dbReference>
<dbReference type="InterPro" id="IPR001579">
    <property type="entry name" value="Glyco_hydro_18_chit_AS"/>
</dbReference>
<dbReference type="InterPro" id="IPR036861">
    <property type="entry name" value="Endochitinase-like_sf"/>
</dbReference>
<dbReference type="RefSeq" id="XP_003649326.1">
    <property type="nucleotide sequence ID" value="XM_003649278.1"/>
</dbReference>
<dbReference type="PANTHER" id="PTHR11177">
    <property type="entry name" value="CHITINASE"/>
    <property type="match status" value="1"/>
</dbReference>
<evidence type="ECO:0000256" key="13">
    <source>
        <dbReference type="SAM" id="MobiDB-lite"/>
    </source>
</evidence>
<dbReference type="Pfam" id="PF00704">
    <property type="entry name" value="Glyco_hydro_18"/>
    <property type="match status" value="1"/>
</dbReference>
<keyword evidence="7 12" id="KW-0378">Hydrolase</keyword>
<evidence type="ECO:0000256" key="14">
    <source>
        <dbReference type="SAM" id="SignalP"/>
    </source>
</evidence>
<evidence type="ECO:0000256" key="11">
    <source>
        <dbReference type="ARBA" id="ARBA00023326"/>
    </source>
</evidence>
<dbReference type="EMBL" id="CP003009">
    <property type="protein sequence ID" value="AEO62990.1"/>
    <property type="molecule type" value="Genomic_DNA"/>
</dbReference>
<evidence type="ECO:0000256" key="7">
    <source>
        <dbReference type="ARBA" id="ARBA00022801"/>
    </source>
</evidence>
<feature type="region of interest" description="Disordered" evidence="13">
    <location>
        <begin position="1092"/>
        <end position="1133"/>
    </location>
</feature>
<dbReference type="SMART" id="SM00636">
    <property type="entry name" value="Glyco_18"/>
    <property type="match status" value="1"/>
</dbReference>
<feature type="compositionally biased region" description="Low complexity" evidence="13">
    <location>
        <begin position="744"/>
        <end position="754"/>
    </location>
</feature>
<evidence type="ECO:0000313" key="16">
    <source>
        <dbReference type="EMBL" id="AEO62990.1"/>
    </source>
</evidence>
<accession>G2QVK9</accession>
<dbReference type="Gene3D" id="3.30.60.10">
    <property type="entry name" value="Endochitinase-like"/>
    <property type="match status" value="1"/>
</dbReference>
<proteinExistence type="inferred from homology"/>
<keyword evidence="6" id="KW-0147">Chitin-binding</keyword>
<evidence type="ECO:0000256" key="10">
    <source>
        <dbReference type="ARBA" id="ARBA00023295"/>
    </source>
</evidence>
<evidence type="ECO:0000256" key="12">
    <source>
        <dbReference type="RuleBase" id="RU000489"/>
    </source>
</evidence>
<dbReference type="InterPro" id="IPR029070">
    <property type="entry name" value="Chitinase_insertion_sf"/>
</dbReference>
<feature type="region of interest" description="Disordered" evidence="13">
    <location>
        <begin position="995"/>
        <end position="1015"/>
    </location>
</feature>
<dbReference type="InterPro" id="IPR018247">
    <property type="entry name" value="EF_Hand_1_Ca_BS"/>
</dbReference>
<reference evidence="16 17" key="1">
    <citation type="journal article" date="2011" name="Nat. Biotechnol.">
        <title>Comparative genomic analysis of the thermophilic biomass-degrading fungi Myceliophthora thermophila and Thielavia terrestris.</title>
        <authorList>
            <person name="Berka R.M."/>
            <person name="Grigoriev I.V."/>
            <person name="Otillar R."/>
            <person name="Salamov A."/>
            <person name="Grimwood J."/>
            <person name="Reid I."/>
            <person name="Ishmael N."/>
            <person name="John T."/>
            <person name="Darmond C."/>
            <person name="Moisan M.-C."/>
            <person name="Henrissat B."/>
            <person name="Coutinho P.M."/>
            <person name="Lombard V."/>
            <person name="Natvig D.O."/>
            <person name="Lindquist E."/>
            <person name="Schmutz J."/>
            <person name="Lucas S."/>
            <person name="Harris P."/>
            <person name="Powlowski J."/>
            <person name="Bellemare A."/>
            <person name="Taylor D."/>
            <person name="Butler G."/>
            <person name="de Vries R.P."/>
            <person name="Allijn I.E."/>
            <person name="van den Brink J."/>
            <person name="Ushinsky S."/>
            <person name="Storms R."/>
            <person name="Powell A.J."/>
            <person name="Paulsen I.T."/>
            <person name="Elbourne L.D.H."/>
            <person name="Baker S.E."/>
            <person name="Magnuson J."/>
            <person name="LaBoissiere S."/>
            <person name="Clutterbuck A.J."/>
            <person name="Martinez D."/>
            <person name="Wogulis M."/>
            <person name="de Leon A.L."/>
            <person name="Rey M.W."/>
            <person name="Tsang A."/>
        </authorList>
    </citation>
    <scope>NUCLEOTIDE SEQUENCE [LARGE SCALE GENOMIC DNA]</scope>
    <source>
        <strain evidence="17">ATCC 38088 / NRRL 8126</strain>
    </source>
</reference>
<dbReference type="GO" id="GO:0006032">
    <property type="term" value="P:chitin catabolic process"/>
    <property type="evidence" value="ECO:0007669"/>
    <property type="project" value="UniProtKB-KW"/>
</dbReference>
<dbReference type="PROSITE" id="PS51910">
    <property type="entry name" value="GH18_2"/>
    <property type="match status" value="1"/>
</dbReference>
<feature type="region of interest" description="Disordered" evidence="13">
    <location>
        <begin position="726"/>
        <end position="759"/>
    </location>
</feature>
<comment type="catalytic activity">
    <reaction evidence="1">
        <text>Random endo-hydrolysis of N-acetyl-beta-D-glucosaminide (1-&gt;4)-beta-linkages in chitin and chitodextrins.</text>
        <dbReference type="EC" id="3.2.1.14"/>
    </reaction>
</comment>
<dbReference type="AlphaFoldDB" id="G2QVK9"/>
<keyword evidence="10 12" id="KW-0326">Glycosidase</keyword>
<dbReference type="GO" id="GO:0005576">
    <property type="term" value="C:extracellular region"/>
    <property type="evidence" value="ECO:0007669"/>
    <property type="project" value="UniProtKB-SubCell"/>
</dbReference>
<evidence type="ECO:0000256" key="1">
    <source>
        <dbReference type="ARBA" id="ARBA00000822"/>
    </source>
</evidence>
<dbReference type="InterPro" id="IPR001223">
    <property type="entry name" value="Glyco_hydro18_cat"/>
</dbReference>
<dbReference type="eggNOG" id="KOG2806">
    <property type="taxonomic scope" value="Eukaryota"/>
</dbReference>
<dbReference type="OrthoDB" id="73875at2759"/>
<evidence type="ECO:0000256" key="3">
    <source>
        <dbReference type="ARBA" id="ARBA00008682"/>
    </source>
</evidence>
<name>G2QVK9_THETT</name>
<evidence type="ECO:0000256" key="6">
    <source>
        <dbReference type="ARBA" id="ARBA00022669"/>
    </source>
</evidence>
<dbReference type="SUPFAM" id="SSF54556">
    <property type="entry name" value="Chitinase insertion domain"/>
    <property type="match status" value="1"/>
</dbReference>
<evidence type="ECO:0000256" key="2">
    <source>
        <dbReference type="ARBA" id="ARBA00004613"/>
    </source>
</evidence>
<evidence type="ECO:0000259" key="15">
    <source>
        <dbReference type="PROSITE" id="PS51910"/>
    </source>
</evidence>
<keyword evidence="14" id="KW-0732">Signal</keyword>
<feature type="chain" id="PRO_5003436658" description="chitinase" evidence="14">
    <location>
        <begin position="23"/>
        <end position="1133"/>
    </location>
</feature>
<keyword evidence="9" id="KW-0119">Carbohydrate metabolism</keyword>
<evidence type="ECO:0000313" key="17">
    <source>
        <dbReference type="Proteomes" id="UP000008181"/>
    </source>
</evidence>
<dbReference type="SMART" id="SM00270">
    <property type="entry name" value="ChtBD1"/>
    <property type="match status" value="2"/>
</dbReference>
<protein>
    <recommendedName>
        <fullName evidence="4">chitinase</fullName>
        <ecNumber evidence="4">3.2.1.14</ecNumber>
    </recommendedName>
</protein>
<dbReference type="PROSITE" id="PS00018">
    <property type="entry name" value="EF_HAND_1"/>
    <property type="match status" value="1"/>
</dbReference>
<dbReference type="GO" id="GO:0000272">
    <property type="term" value="P:polysaccharide catabolic process"/>
    <property type="evidence" value="ECO:0007669"/>
    <property type="project" value="UniProtKB-KW"/>
</dbReference>
<keyword evidence="5" id="KW-0964">Secreted</keyword>
<evidence type="ECO:0000256" key="4">
    <source>
        <dbReference type="ARBA" id="ARBA00012729"/>
    </source>
</evidence>
<feature type="domain" description="GH18" evidence="15">
    <location>
        <begin position="157"/>
        <end position="506"/>
    </location>
</feature>
<organism evidence="16 17">
    <name type="scientific">Thermothielavioides terrestris (strain ATCC 38088 / NRRL 8126)</name>
    <name type="common">Thielavia terrestris</name>
    <dbReference type="NCBI Taxonomy" id="578455"/>
    <lineage>
        <taxon>Eukaryota</taxon>
        <taxon>Fungi</taxon>
        <taxon>Dikarya</taxon>
        <taxon>Ascomycota</taxon>
        <taxon>Pezizomycotina</taxon>
        <taxon>Sordariomycetes</taxon>
        <taxon>Sordariomycetidae</taxon>
        <taxon>Sordariales</taxon>
        <taxon>Chaetomiaceae</taxon>
        <taxon>Thermothielavioides</taxon>
        <taxon>Thermothielavioides terrestris</taxon>
    </lineage>
</organism>
<gene>
    <name evidence="16" type="ORF">THITE_162651</name>
</gene>
<dbReference type="InterPro" id="IPR017853">
    <property type="entry name" value="GH"/>
</dbReference>
<comment type="similarity">
    <text evidence="3">Belongs to the glycosyl hydrolase 18 family. Chitinase class V subfamily.</text>
</comment>
<dbReference type="GO" id="GO:0008843">
    <property type="term" value="F:endochitinase activity"/>
    <property type="evidence" value="ECO:0007669"/>
    <property type="project" value="UniProtKB-EC"/>
</dbReference>
<dbReference type="HOGENOM" id="CLU_010456_0_0_1"/>
<dbReference type="PANTHER" id="PTHR11177:SF333">
    <property type="entry name" value="CHITINASE"/>
    <property type="match status" value="1"/>
</dbReference>
<dbReference type="SUPFAM" id="SSF51445">
    <property type="entry name" value="(Trans)glycosidases"/>
    <property type="match status" value="1"/>
</dbReference>
<sequence>MRSSFLSWAILVASSFIQVVLSVQQLHNLSPWLASTPLLSSRDLPTGTCNDQTPCVNGACCSKNTGLCGYSPAECGAGNCSSNCDAKASCGQYGVPGSQNCPLNVCCSQFGQVFSNKTVTESFCGSTSDFCGKGCQAGFGGCGDVNRPSCGGSSANKRTIGYYETWANTRKCDAVSPEDLNLNGFTHVNFAFASFDPSTFQITPMDSNAASLYSRFTGLKAKYSGLQTWVSVGGWAFTDPGPTRKAFSDMAGSSDNRKAFINGVIKFMDTYGFDGVDLDWEYPGADDRGGVKADTANYVTLVKEMRAALGSKYGLTLTLPTSYWYLQHFDVKGLQDSVDWFNFMSSKFLGPYLACHTNLTEIDMGLDLLWRAGVDSKKVVLGLGWYGRSFTLKDPNCNTPNGICQFSGGANAGKCSDASGILNLQEIQDIIKSNNLKPVHDEKAAVKWITWDSNQWVSYDDQDTFKQKRNFANQRCLGGTMVWAMDQVDQSQDNGLGAAYGVTNEQQSTANQMASDSLASNVACYTSDCGAGCRRGTFEVTQMSGQPGQVSTVERCEKGKYRSLCCSDGSHMGKCTWRGWRGAGLSCMGGCADGETEMARNTNHHDKKVDQTCNGGLQSYCCAGFKPGPSMAQLAKQAKDAAKDAAEGVAEQAALDLAAKAFCRVAVPALLAPLELAEDLIPIIGEIADAAEIAATPALIKLCTTQIEKAGKAEFKVFGKKHTLTWDKPTQKPTTRAPPKTDHTTASTKTASSCSRRKRQVDFRTRTITREIHEEAWNAPVVRQCNGALYPQACLHYASVFQAEDQIDNSRLSCTAKAARPPRPAPGLWNEQHHREWYQGWLQGPNLACERDEFPPAVIWQGRDGSRAPAVWIRFLPGAQNLGAGQLFNGVCDDTPPVQTLNRRMVNHDYNACPPWESWTSTLRTQYNVLELQFVNTPSYPSDPWGLSANPCWPSTLIDDPGFALFLEDPWYNNNKAKRAYGRANYPDPPPPAVTQGKVNHPGWNRKRSGAADDGGVEVFVDPEELVVVDGNSSRRITEDELREHYGIVKCRDPECRAEQRAAGVQSALTLLPPRTAPPAAPAEATPVPVLAAAADDASRREDHAAQPAPRAPSSLHLPAATPASVLPGSGST</sequence>
<keyword evidence="8" id="KW-0146">Chitin degradation</keyword>
<comment type="subcellular location">
    <subcellularLocation>
        <location evidence="2">Secreted</location>
    </subcellularLocation>
</comment>
<feature type="signal peptide" evidence="14">
    <location>
        <begin position="1"/>
        <end position="22"/>
    </location>
</feature>
<keyword evidence="11" id="KW-0624">Polysaccharide degradation</keyword>
<dbReference type="InterPro" id="IPR011583">
    <property type="entry name" value="Chitinase_II/V-like_cat"/>
</dbReference>
<evidence type="ECO:0000256" key="5">
    <source>
        <dbReference type="ARBA" id="ARBA00022525"/>
    </source>
</evidence>
<dbReference type="Proteomes" id="UP000008181">
    <property type="component" value="Chromosome 1"/>
</dbReference>
<evidence type="ECO:0000256" key="9">
    <source>
        <dbReference type="ARBA" id="ARBA00023277"/>
    </source>
</evidence>
<keyword evidence="17" id="KW-1185">Reference proteome</keyword>
<dbReference type="EC" id="3.2.1.14" evidence="4"/>
<dbReference type="PROSITE" id="PS01095">
    <property type="entry name" value="GH18_1"/>
    <property type="match status" value="1"/>
</dbReference>
<dbReference type="InterPro" id="IPR050314">
    <property type="entry name" value="Glycosyl_Hydrlase_18"/>
</dbReference>
<dbReference type="Gene3D" id="3.20.20.80">
    <property type="entry name" value="Glycosidases"/>
    <property type="match status" value="1"/>
</dbReference>
<dbReference type="GeneID" id="11517021"/>
<evidence type="ECO:0000256" key="8">
    <source>
        <dbReference type="ARBA" id="ARBA00023024"/>
    </source>
</evidence>
<dbReference type="GO" id="GO:0008061">
    <property type="term" value="F:chitin binding"/>
    <property type="evidence" value="ECO:0007669"/>
    <property type="project" value="UniProtKB-KW"/>
</dbReference>
<dbReference type="STRING" id="578455.G2QVK9"/>
<dbReference type="Gene3D" id="3.10.50.10">
    <property type="match status" value="1"/>
</dbReference>